<evidence type="ECO:0000313" key="1">
    <source>
        <dbReference type="EMBL" id="MBK1816977.1"/>
    </source>
</evidence>
<protein>
    <submittedName>
        <fullName evidence="1">Uncharacterized protein</fullName>
    </submittedName>
</protein>
<dbReference type="EMBL" id="JAENIK010000011">
    <property type="protein sequence ID" value="MBK1816977.1"/>
    <property type="molecule type" value="Genomic_DNA"/>
</dbReference>
<name>A0A934R5X4_9BACT</name>
<sequence>MIPTPSQIFASFERGEIERDEMHALMALHAREIIKEMEEDYQNPASALIEALLARRSMGQLVRRHSGRLLREILTALADVTDFAPARYLWNAAHPDVPLHCFLRMRREPVLRISSIKSKGDETEVEVEYGSSGRGKAQKRTFRLKRDELFKLRVIV</sequence>
<gene>
    <name evidence="1" type="ORF">JIN84_15235</name>
</gene>
<dbReference type="AlphaFoldDB" id="A0A934R5X4"/>
<accession>A0A934R5X4</accession>
<keyword evidence="2" id="KW-1185">Reference proteome</keyword>
<reference evidence="1" key="1">
    <citation type="submission" date="2021-01" db="EMBL/GenBank/DDBJ databases">
        <title>Modified the classification status of verrucomicrobia.</title>
        <authorList>
            <person name="Feng X."/>
        </authorList>
    </citation>
    <scope>NUCLEOTIDE SEQUENCE</scope>
    <source>
        <strain evidence="1">JCM 18052</strain>
    </source>
</reference>
<comment type="caution">
    <text evidence="1">The sequence shown here is derived from an EMBL/GenBank/DDBJ whole genome shotgun (WGS) entry which is preliminary data.</text>
</comment>
<dbReference type="Proteomes" id="UP000600139">
    <property type="component" value="Unassembled WGS sequence"/>
</dbReference>
<proteinExistence type="predicted"/>
<evidence type="ECO:0000313" key="2">
    <source>
        <dbReference type="Proteomes" id="UP000600139"/>
    </source>
</evidence>
<organism evidence="1 2">
    <name type="scientific">Luteolibacter yonseiensis</name>
    <dbReference type="NCBI Taxonomy" id="1144680"/>
    <lineage>
        <taxon>Bacteria</taxon>
        <taxon>Pseudomonadati</taxon>
        <taxon>Verrucomicrobiota</taxon>
        <taxon>Verrucomicrobiia</taxon>
        <taxon>Verrucomicrobiales</taxon>
        <taxon>Verrucomicrobiaceae</taxon>
        <taxon>Luteolibacter</taxon>
    </lineage>
</organism>
<dbReference type="RefSeq" id="WP_200351900.1">
    <property type="nucleotide sequence ID" value="NZ_BAABHZ010000006.1"/>
</dbReference>